<evidence type="ECO:0000256" key="1">
    <source>
        <dbReference type="SAM" id="Phobius"/>
    </source>
</evidence>
<protein>
    <submittedName>
        <fullName evidence="2">Uncharacterized protein</fullName>
    </submittedName>
</protein>
<dbReference type="EMBL" id="KU305791">
    <property type="protein sequence ID" value="AMJ52429.1"/>
    <property type="molecule type" value="Genomic_DNA"/>
</dbReference>
<keyword evidence="1" id="KW-0812">Transmembrane</keyword>
<sequence>MKFQSFYLLSAIFTFFYMTFVPVIEAYQVSVKLDMAAGACRIWIEDVNHYRIAGDGKGSYHACDGSDNNQFEVIDFNDQEYFVVAKVNLSGRDEKVRGSFNSGSCFRIHGNSASFYFDQTTC</sequence>
<dbReference type="EMBL" id="KU305780">
    <property type="protein sequence ID" value="AMJ52418.1"/>
    <property type="molecule type" value="Genomic_DNA"/>
</dbReference>
<feature type="transmembrane region" description="Helical" evidence="1">
    <location>
        <begin position="6"/>
        <end position="27"/>
    </location>
</feature>
<organism evidence="2">
    <name type="scientific">Rhizophagus clarus</name>
    <dbReference type="NCBI Taxonomy" id="94130"/>
    <lineage>
        <taxon>Eukaryota</taxon>
        <taxon>Fungi</taxon>
        <taxon>Fungi incertae sedis</taxon>
        <taxon>Mucoromycota</taxon>
        <taxon>Glomeromycotina</taxon>
        <taxon>Glomeromycetes</taxon>
        <taxon>Glomerales</taxon>
        <taxon>Glomeraceae</taxon>
        <taxon>Rhizophagus</taxon>
    </lineage>
</organism>
<keyword evidence="1" id="KW-0472">Membrane</keyword>
<proteinExistence type="predicted"/>
<keyword evidence="1" id="KW-1133">Transmembrane helix</keyword>
<accession>A0A140D0A5</accession>
<dbReference type="AlphaFoldDB" id="A0A140D0A5"/>
<reference evidence="2" key="1">
    <citation type="journal article" date="2016" name="BMC Genomics">
        <title>The effector candidate repertoire of the arbuscular mycorrhizal fungus Rhizophagus clarus.</title>
        <authorList>
            <person name="Sedzielewska Toro K."/>
            <person name="Brachmann A."/>
        </authorList>
    </citation>
    <scope>NUCLEOTIDE SEQUENCE</scope>
    <source>
        <strain evidence="2">MUCL46238</strain>
    </source>
</reference>
<evidence type="ECO:0000313" key="2">
    <source>
        <dbReference type="EMBL" id="AMJ52418.1"/>
    </source>
</evidence>
<name>A0A140D0A5_9GLOM</name>